<dbReference type="EMBL" id="FONA01000003">
    <property type="protein sequence ID" value="SFD88002.1"/>
    <property type="molecule type" value="Genomic_DNA"/>
</dbReference>
<evidence type="ECO:0000313" key="2">
    <source>
        <dbReference type="Proteomes" id="UP000181976"/>
    </source>
</evidence>
<protein>
    <submittedName>
        <fullName evidence="1">Uncharacterized protein</fullName>
    </submittedName>
</protein>
<keyword evidence="2" id="KW-1185">Reference proteome</keyword>
<reference evidence="1 2" key="1">
    <citation type="submission" date="2016-10" db="EMBL/GenBank/DDBJ databases">
        <authorList>
            <person name="de Groot N.N."/>
        </authorList>
    </citation>
    <scope>NUCLEOTIDE SEQUENCE [LARGE SCALE GENOMIC DNA]</scope>
    <source>
        <strain evidence="1 2">DSM 19012</strain>
    </source>
</reference>
<dbReference type="Proteomes" id="UP000181976">
    <property type="component" value="Unassembled WGS sequence"/>
</dbReference>
<name>A0A1I1VYG5_9BACT</name>
<accession>A0A1I1VYG5</accession>
<dbReference type="InParanoid" id="A0A1I1VYG5"/>
<proteinExistence type="predicted"/>
<organism evidence="1 2">
    <name type="scientific">Thermophagus xiamenensis</name>
    <dbReference type="NCBI Taxonomy" id="385682"/>
    <lineage>
        <taxon>Bacteria</taxon>
        <taxon>Pseudomonadati</taxon>
        <taxon>Bacteroidota</taxon>
        <taxon>Bacteroidia</taxon>
        <taxon>Marinilabiliales</taxon>
        <taxon>Marinilabiliaceae</taxon>
        <taxon>Thermophagus</taxon>
    </lineage>
</organism>
<sequence>MSFHICPKYSQLSSGITFSKYFGVLEHEIPIGYEAKNNTISTICSDLMPKFI</sequence>
<dbReference type="AlphaFoldDB" id="A0A1I1VYG5"/>
<gene>
    <name evidence="1" type="ORF">SAMN05444380_103131</name>
</gene>
<evidence type="ECO:0000313" key="1">
    <source>
        <dbReference type="EMBL" id="SFD88002.1"/>
    </source>
</evidence>